<accession>A0ABW5E2G6</accession>
<dbReference type="SUPFAM" id="SSF49899">
    <property type="entry name" value="Concanavalin A-like lectins/glucanases"/>
    <property type="match status" value="1"/>
</dbReference>
<evidence type="ECO:0008006" key="3">
    <source>
        <dbReference type="Google" id="ProtNLM"/>
    </source>
</evidence>
<protein>
    <recommendedName>
        <fullName evidence="3">B30.2/SPRY domain-containing protein</fullName>
    </recommendedName>
</protein>
<comment type="caution">
    <text evidence="1">The sequence shown here is derived from an EMBL/GenBank/DDBJ whole genome shotgun (WGS) entry which is preliminary data.</text>
</comment>
<evidence type="ECO:0000313" key="2">
    <source>
        <dbReference type="Proteomes" id="UP001597297"/>
    </source>
</evidence>
<dbReference type="Proteomes" id="UP001597297">
    <property type="component" value="Unassembled WGS sequence"/>
</dbReference>
<name>A0ABW5E2G6_9BACT</name>
<dbReference type="InterPro" id="IPR013320">
    <property type="entry name" value="ConA-like_dom_sf"/>
</dbReference>
<proteinExistence type="predicted"/>
<gene>
    <name evidence="1" type="ORF">ACFSQZ_03260</name>
</gene>
<dbReference type="RefSeq" id="WP_377092698.1">
    <property type="nucleotide sequence ID" value="NZ_JBHSJM010000001.1"/>
</dbReference>
<reference evidence="2" key="1">
    <citation type="journal article" date="2019" name="Int. J. Syst. Evol. Microbiol.">
        <title>The Global Catalogue of Microorganisms (GCM) 10K type strain sequencing project: providing services to taxonomists for standard genome sequencing and annotation.</title>
        <authorList>
            <consortium name="The Broad Institute Genomics Platform"/>
            <consortium name="The Broad Institute Genome Sequencing Center for Infectious Disease"/>
            <person name="Wu L."/>
            <person name="Ma J."/>
        </authorList>
    </citation>
    <scope>NUCLEOTIDE SEQUENCE [LARGE SCALE GENOMIC DNA]</scope>
    <source>
        <strain evidence="2">JCM 16545</strain>
    </source>
</reference>
<dbReference type="EMBL" id="JBHUJC010000010">
    <property type="protein sequence ID" value="MFD2275478.1"/>
    <property type="molecule type" value="Genomic_DNA"/>
</dbReference>
<keyword evidence="2" id="KW-1185">Reference proteome</keyword>
<evidence type="ECO:0000313" key="1">
    <source>
        <dbReference type="EMBL" id="MFD2275478.1"/>
    </source>
</evidence>
<organism evidence="1 2">
    <name type="scientific">Rubritalea spongiae</name>
    <dbReference type="NCBI Taxonomy" id="430797"/>
    <lineage>
        <taxon>Bacteria</taxon>
        <taxon>Pseudomonadati</taxon>
        <taxon>Verrucomicrobiota</taxon>
        <taxon>Verrucomicrobiia</taxon>
        <taxon>Verrucomicrobiales</taxon>
        <taxon>Rubritaleaceae</taxon>
        <taxon>Rubritalea</taxon>
    </lineage>
</organism>
<sequence>MLNRQRPFVRQEGLGFDLSLPSGFGLGLGGDVDPILAYDLSLYLNGSRGKFTAGDVPANGGQVATWVDLLGSGDNATQTVGANQPLDEGDSLYFNGAGDHMDLSLSNGVSFTYMVDVEILDATAIRYFGRVYTAGGHFRLGWNAGNLYCYDSLGELTGHMGAAIPLNERAVVGCTYDAEDNLFTWYKNGVAYNTITPSSTLGIYDSAMLSSSSTDPENKQYNVLSASRALTAAEMLEISNLLLP</sequence>
<dbReference type="Gene3D" id="2.60.120.200">
    <property type="match status" value="1"/>
</dbReference>